<name>T1EV11_HELRO</name>
<evidence type="ECO:0000256" key="1">
    <source>
        <dbReference type="ARBA" id="ARBA00023157"/>
    </source>
</evidence>
<feature type="domain" description="CUB" evidence="3">
    <location>
        <begin position="176"/>
        <end position="314"/>
    </location>
</feature>
<organism evidence="5 6">
    <name type="scientific">Helobdella robusta</name>
    <name type="common">Californian leech</name>
    <dbReference type="NCBI Taxonomy" id="6412"/>
    <lineage>
        <taxon>Eukaryota</taxon>
        <taxon>Metazoa</taxon>
        <taxon>Spiralia</taxon>
        <taxon>Lophotrochozoa</taxon>
        <taxon>Annelida</taxon>
        <taxon>Clitellata</taxon>
        <taxon>Hirudinea</taxon>
        <taxon>Rhynchobdellida</taxon>
        <taxon>Glossiphoniidae</taxon>
        <taxon>Helobdella</taxon>
    </lineage>
</organism>
<feature type="domain" description="CUB" evidence="3">
    <location>
        <begin position="458"/>
        <end position="581"/>
    </location>
</feature>
<feature type="domain" description="CUB" evidence="3">
    <location>
        <begin position="322"/>
        <end position="442"/>
    </location>
</feature>
<dbReference type="InParanoid" id="T1EV11"/>
<evidence type="ECO:0000259" key="3">
    <source>
        <dbReference type="PROSITE" id="PS01180"/>
    </source>
</evidence>
<dbReference type="STRING" id="6412.T1EV11"/>
<dbReference type="InterPro" id="IPR035914">
    <property type="entry name" value="Sperma_CUB_dom_sf"/>
</dbReference>
<accession>T1EV11</accession>
<dbReference type="PROSITE" id="PS01180">
    <property type="entry name" value="CUB"/>
    <property type="match status" value="4"/>
</dbReference>
<dbReference type="Proteomes" id="UP000015101">
    <property type="component" value="Unassembled WGS sequence"/>
</dbReference>
<dbReference type="InterPro" id="IPR053207">
    <property type="entry name" value="Non-NMDA_GluR_Accessory"/>
</dbReference>
<dbReference type="GO" id="GO:0005886">
    <property type="term" value="C:plasma membrane"/>
    <property type="evidence" value="ECO:0000318"/>
    <property type="project" value="GO_Central"/>
</dbReference>
<dbReference type="HOGENOM" id="CLU_020044_2_0_1"/>
<keyword evidence="6" id="KW-1185">Reference proteome</keyword>
<dbReference type="PANTHER" id="PTHR47537">
    <property type="entry name" value="CUBILIN"/>
    <property type="match status" value="1"/>
</dbReference>
<dbReference type="SUPFAM" id="SSF49854">
    <property type="entry name" value="Spermadhesin, CUB domain"/>
    <property type="match status" value="4"/>
</dbReference>
<dbReference type="Gene3D" id="2.60.120.290">
    <property type="entry name" value="Spermadhesin, CUB domain"/>
    <property type="match status" value="4"/>
</dbReference>
<reference evidence="5" key="3">
    <citation type="submission" date="2015-06" db="UniProtKB">
        <authorList>
            <consortium name="EnsemblMetazoa"/>
        </authorList>
    </citation>
    <scope>IDENTIFICATION</scope>
</reference>
<proteinExistence type="predicted"/>
<dbReference type="eggNOG" id="KOG4292">
    <property type="taxonomic scope" value="Eukaryota"/>
</dbReference>
<dbReference type="RefSeq" id="XP_009027425.1">
    <property type="nucleotide sequence ID" value="XM_009029177.1"/>
</dbReference>
<dbReference type="OrthoDB" id="6022136at2759"/>
<dbReference type="EnsemblMetazoa" id="HelroT164165">
    <property type="protein sequence ID" value="HelroP164165"/>
    <property type="gene ID" value="HelroG164165"/>
</dbReference>
<evidence type="ECO:0000256" key="2">
    <source>
        <dbReference type="PROSITE-ProRule" id="PRU00059"/>
    </source>
</evidence>
<comment type="caution">
    <text evidence="2">Lacks conserved residue(s) required for the propagation of feature annotation.</text>
</comment>
<reference evidence="4 6" key="2">
    <citation type="journal article" date="2013" name="Nature">
        <title>Insights into bilaterian evolution from three spiralian genomes.</title>
        <authorList>
            <person name="Simakov O."/>
            <person name="Marletaz F."/>
            <person name="Cho S.J."/>
            <person name="Edsinger-Gonzales E."/>
            <person name="Havlak P."/>
            <person name="Hellsten U."/>
            <person name="Kuo D.H."/>
            <person name="Larsson T."/>
            <person name="Lv J."/>
            <person name="Arendt D."/>
            <person name="Savage R."/>
            <person name="Osoegawa K."/>
            <person name="de Jong P."/>
            <person name="Grimwood J."/>
            <person name="Chapman J.A."/>
            <person name="Shapiro H."/>
            <person name="Aerts A."/>
            <person name="Otillar R.P."/>
            <person name="Terry A.Y."/>
            <person name="Boore J.L."/>
            <person name="Grigoriev I.V."/>
            <person name="Lindberg D.R."/>
            <person name="Seaver E.C."/>
            <person name="Weisblat D.A."/>
            <person name="Putnam N.H."/>
            <person name="Rokhsar D.S."/>
        </authorList>
    </citation>
    <scope>NUCLEOTIDE SEQUENCE</scope>
</reference>
<dbReference type="PANTHER" id="PTHR47537:SF6">
    <property type="entry name" value="CUB DOMAIN-CONTAINING PROTEIN"/>
    <property type="match status" value="1"/>
</dbReference>
<dbReference type="GeneID" id="20200411"/>
<dbReference type="CTD" id="20200411"/>
<evidence type="ECO:0000313" key="5">
    <source>
        <dbReference type="EnsemblMetazoa" id="HelroP164165"/>
    </source>
</evidence>
<dbReference type="OMA" id="CIYEFIS"/>
<dbReference type="InterPro" id="IPR000859">
    <property type="entry name" value="CUB_dom"/>
</dbReference>
<dbReference type="EMBL" id="KB097571">
    <property type="protein sequence ID" value="ESN94339.1"/>
    <property type="molecule type" value="Genomic_DNA"/>
</dbReference>
<dbReference type="CDD" id="cd00041">
    <property type="entry name" value="CUB"/>
    <property type="match status" value="3"/>
</dbReference>
<feature type="domain" description="CUB" evidence="3">
    <location>
        <begin position="31"/>
        <end position="160"/>
    </location>
</feature>
<protein>
    <recommendedName>
        <fullName evidence="3">CUB domain-containing protein</fullName>
    </recommendedName>
</protein>
<dbReference type="EMBL" id="AMQM01001563">
    <property type="status" value="NOT_ANNOTATED_CDS"/>
    <property type="molecule type" value="Genomic_DNA"/>
</dbReference>
<sequence length="581" mass="65717">MDELSWCVGVPGLGFFQPGILNLLNIFLEDCDVTVNSSLSITSSKNGTISSPNFPFPYFPNLRCIYRFIGLPTERVRIEFKEFEVKGVPPSCLQDYIDIYTQVEKPFQDLLDIPLHGRFCGSGLDLLPNILISMHNALIIGFYTDHIKEEKGFLAEYSFIDDSLYLVGTPAPFNQCGQTIYGTSKPSGFIYSPTYPGVYPDNVFCFYHLAGIQRQRIKLTFLEIDLYSGGDHCPYDYILIYDGPTNNSEIINTFCGHRNNVTLFSSSSNLYIEFSTKSGRLESTKRTYLHPWESSKSDDVIVQRRGFKAFYEISGAFVDLECDQMVLSTKESNGVIKSPNFPYNFPLKIRCNYYIDGLEDKQNLEKAKIEFDYLNIPKVRDGCNNGHLKVYLKGQIDKPDDILCGTTTPSPLTSSNPRLLLTFDTIDANYAGKGFKAKIQFLTDFAIPGTPATDGLKCHFIYKSTSSNQGAFNSPRHPSNYPDDSACIYEFISAKAEQIRITFETFKLENDTKWVLKSALNFASDGEVVREVGREFQRKGPEKAKADLAKECLTRVTSAREQGMEIYEKRKGHEQLDEQQS</sequence>
<dbReference type="Pfam" id="PF00431">
    <property type="entry name" value="CUB"/>
    <property type="match status" value="4"/>
</dbReference>
<reference evidence="6" key="1">
    <citation type="submission" date="2012-12" db="EMBL/GenBank/DDBJ databases">
        <authorList>
            <person name="Hellsten U."/>
            <person name="Grimwood J."/>
            <person name="Chapman J.A."/>
            <person name="Shapiro H."/>
            <person name="Aerts A."/>
            <person name="Otillar R.P."/>
            <person name="Terry A.Y."/>
            <person name="Boore J.L."/>
            <person name="Simakov O."/>
            <person name="Marletaz F."/>
            <person name="Cho S.-J."/>
            <person name="Edsinger-Gonzales E."/>
            <person name="Havlak P."/>
            <person name="Kuo D.-H."/>
            <person name="Larsson T."/>
            <person name="Lv J."/>
            <person name="Arendt D."/>
            <person name="Savage R."/>
            <person name="Osoegawa K."/>
            <person name="de Jong P."/>
            <person name="Lindberg D.R."/>
            <person name="Seaver E.C."/>
            <person name="Weisblat D.A."/>
            <person name="Putnam N.H."/>
            <person name="Grigoriev I.V."/>
            <person name="Rokhsar D.S."/>
        </authorList>
    </citation>
    <scope>NUCLEOTIDE SEQUENCE</scope>
</reference>
<dbReference type="AlphaFoldDB" id="T1EV11"/>
<dbReference type="FunFam" id="2.60.120.290:FF:000005">
    <property type="entry name" value="Procollagen C-endopeptidase enhancer 1"/>
    <property type="match status" value="1"/>
</dbReference>
<gene>
    <name evidence="5" type="primary">20200411</name>
    <name evidence="4" type="ORF">HELRODRAFT_164165</name>
</gene>
<dbReference type="SMART" id="SM00042">
    <property type="entry name" value="CUB"/>
    <property type="match status" value="3"/>
</dbReference>
<dbReference type="KEGG" id="hro:HELRODRAFT_164165"/>
<evidence type="ECO:0000313" key="6">
    <source>
        <dbReference type="Proteomes" id="UP000015101"/>
    </source>
</evidence>
<evidence type="ECO:0000313" key="4">
    <source>
        <dbReference type="EMBL" id="ESN94339.1"/>
    </source>
</evidence>
<keyword evidence="1" id="KW-1015">Disulfide bond</keyword>